<comment type="cofactor">
    <cofactor evidence="1">
        <name>Mg(2+)</name>
        <dbReference type="ChEBI" id="CHEBI:18420"/>
    </cofactor>
</comment>
<dbReference type="PANTHER" id="PTHR43046:SF14">
    <property type="entry name" value="MUTT_NUDIX FAMILY PROTEIN"/>
    <property type="match status" value="1"/>
</dbReference>
<dbReference type="InterPro" id="IPR020476">
    <property type="entry name" value="Nudix_hydrolase"/>
</dbReference>
<name>A0A376DJS1_9GAMM</name>
<dbReference type="RefSeq" id="WP_024522978.1">
    <property type="nucleotide sequence ID" value="NZ_CP065626.1"/>
</dbReference>
<dbReference type="AlphaFoldDB" id="A0A376DJS1"/>
<organism evidence="5 6">
    <name type="scientific">Edwardsiella hoshinae</name>
    <dbReference type="NCBI Taxonomy" id="93378"/>
    <lineage>
        <taxon>Bacteria</taxon>
        <taxon>Pseudomonadati</taxon>
        <taxon>Pseudomonadota</taxon>
        <taxon>Gammaproteobacteria</taxon>
        <taxon>Enterobacterales</taxon>
        <taxon>Hafniaceae</taxon>
        <taxon>Edwardsiella</taxon>
    </lineage>
</organism>
<evidence type="ECO:0000256" key="3">
    <source>
        <dbReference type="RuleBase" id="RU003476"/>
    </source>
</evidence>
<evidence type="ECO:0000313" key="6">
    <source>
        <dbReference type="Proteomes" id="UP000255248"/>
    </source>
</evidence>
<dbReference type="PANTHER" id="PTHR43046">
    <property type="entry name" value="GDP-MANNOSE MANNOSYL HYDROLASE"/>
    <property type="match status" value="1"/>
</dbReference>
<dbReference type="Gene3D" id="3.90.79.10">
    <property type="entry name" value="Nucleoside Triphosphate Pyrophosphohydrolase"/>
    <property type="match status" value="1"/>
</dbReference>
<evidence type="ECO:0000256" key="1">
    <source>
        <dbReference type="ARBA" id="ARBA00001946"/>
    </source>
</evidence>
<dbReference type="Pfam" id="PF00293">
    <property type="entry name" value="NUDIX"/>
    <property type="match status" value="1"/>
</dbReference>
<dbReference type="GO" id="GO:0016787">
    <property type="term" value="F:hydrolase activity"/>
    <property type="evidence" value="ECO:0007669"/>
    <property type="project" value="UniProtKB-KW"/>
</dbReference>
<sequence>MAEHGQIFHAVYLILERQGCFLLARRANTGFADGCWSLPAGHVEAGESASQALVREAQEEIGLTLAATALRHVYTLHRRSSDRTYVDQWFYLADDAAMVENGEPHKCSALAWYPPDALPEATLPYVRKVLAEFRHRHYGEVGFSDETLGGDARRLMSDINDSDTCTSRR</sequence>
<dbReference type="STRING" id="93378.A9798_11490"/>
<accession>A0A376DJS1</accession>
<evidence type="ECO:0000256" key="2">
    <source>
        <dbReference type="ARBA" id="ARBA00022801"/>
    </source>
</evidence>
<gene>
    <name evidence="5" type="primary">nudG_2</name>
    <name evidence="5" type="ORF">NCTC12121_02440</name>
</gene>
<dbReference type="PRINTS" id="PR00502">
    <property type="entry name" value="NUDIXFAMILY"/>
</dbReference>
<dbReference type="EMBL" id="UFXZ01000001">
    <property type="protein sequence ID" value="STC89983.1"/>
    <property type="molecule type" value="Genomic_DNA"/>
</dbReference>
<dbReference type="EC" id="3.6.1.-" evidence="5"/>
<dbReference type="InterPro" id="IPR020084">
    <property type="entry name" value="NUDIX_hydrolase_CS"/>
</dbReference>
<dbReference type="PROSITE" id="PS51462">
    <property type="entry name" value="NUDIX"/>
    <property type="match status" value="1"/>
</dbReference>
<keyword evidence="2 3" id="KW-0378">Hydrolase</keyword>
<protein>
    <submittedName>
        <fullName evidence="5">CTP pyrophosphohydrolase</fullName>
        <ecNumber evidence="5">3.6.1.-</ecNumber>
    </submittedName>
</protein>
<proteinExistence type="inferred from homology"/>
<dbReference type="InterPro" id="IPR015797">
    <property type="entry name" value="NUDIX_hydrolase-like_dom_sf"/>
</dbReference>
<comment type="similarity">
    <text evidence="3">Belongs to the Nudix hydrolase family.</text>
</comment>
<dbReference type="SUPFAM" id="SSF55811">
    <property type="entry name" value="Nudix"/>
    <property type="match status" value="1"/>
</dbReference>
<dbReference type="OrthoDB" id="9761969at2"/>
<dbReference type="InterPro" id="IPR000086">
    <property type="entry name" value="NUDIX_hydrolase_dom"/>
</dbReference>
<evidence type="ECO:0000259" key="4">
    <source>
        <dbReference type="PROSITE" id="PS51462"/>
    </source>
</evidence>
<feature type="domain" description="Nudix hydrolase" evidence="4">
    <location>
        <begin position="6"/>
        <end position="135"/>
    </location>
</feature>
<evidence type="ECO:0000313" key="5">
    <source>
        <dbReference type="EMBL" id="STC89983.1"/>
    </source>
</evidence>
<reference evidence="5 6" key="1">
    <citation type="submission" date="2018-06" db="EMBL/GenBank/DDBJ databases">
        <authorList>
            <consortium name="Pathogen Informatics"/>
            <person name="Doyle S."/>
        </authorList>
    </citation>
    <scope>NUCLEOTIDE SEQUENCE [LARGE SCALE GENOMIC DNA]</scope>
    <source>
        <strain evidence="5 6">NCTC12121</strain>
    </source>
</reference>
<dbReference type="PROSITE" id="PS00893">
    <property type="entry name" value="NUDIX_BOX"/>
    <property type="match status" value="1"/>
</dbReference>
<dbReference type="Proteomes" id="UP000255248">
    <property type="component" value="Unassembled WGS sequence"/>
</dbReference>